<dbReference type="InterPro" id="IPR010084">
    <property type="entry name" value="FabZ"/>
</dbReference>
<keyword evidence="6" id="KW-0443">Lipid metabolism</keyword>
<dbReference type="Gene3D" id="3.10.129.10">
    <property type="entry name" value="Hotdog Thioesterase"/>
    <property type="match status" value="1"/>
</dbReference>
<dbReference type="PANTHER" id="PTHR30272:SF1">
    <property type="entry name" value="3-HYDROXYACYL-[ACYL-CARRIER-PROTEIN] DEHYDRATASE"/>
    <property type="match status" value="1"/>
</dbReference>
<dbReference type="NCBIfam" id="NF000582">
    <property type="entry name" value="PRK00006.1"/>
    <property type="match status" value="1"/>
</dbReference>
<dbReference type="GO" id="GO:0006633">
    <property type="term" value="P:fatty acid biosynthetic process"/>
    <property type="evidence" value="ECO:0007669"/>
    <property type="project" value="InterPro"/>
</dbReference>
<dbReference type="FunFam" id="3.10.129.10:FF:000001">
    <property type="entry name" value="3-hydroxyacyl-[acyl-carrier-protein] dehydratase FabZ"/>
    <property type="match status" value="1"/>
</dbReference>
<comment type="subcellular location">
    <subcellularLocation>
        <location evidence="1">Cytoplasm</location>
    </subcellularLocation>
</comment>
<dbReference type="SUPFAM" id="SSF54637">
    <property type="entry name" value="Thioesterase/thiol ester dehydrase-isomerase"/>
    <property type="match status" value="1"/>
</dbReference>
<gene>
    <name evidence="9" type="ORF">A3770_01p02810</name>
</gene>
<sequence>MSTLATKAACRLRGKPRRGDRQQAISVLGGRSGSPHLVGDWSNAVRVRSSATEADAEAGTPAIEKSSTAFEPVMDIDAIMKILPHRYPFLLVDRVVQYEQGKQAVGMKNVTINDNFFTGHFPTRPIMPGVLIVEALAQVGGIAMMDPDDPKENFFFGGIDGCKFRKPVVPGDTLMLKVALKKMNKRFGVAKMEAKAFVGEDLVCEAELTLYMGN</sequence>
<evidence type="ECO:0000256" key="4">
    <source>
        <dbReference type="ARBA" id="ARBA00022516"/>
    </source>
</evidence>
<dbReference type="Proteomes" id="UP000316726">
    <property type="component" value="Chromosome 1"/>
</dbReference>
<proteinExistence type="inferred from homology"/>
<dbReference type="NCBIfam" id="TIGR01750">
    <property type="entry name" value="fabZ"/>
    <property type="match status" value="1"/>
</dbReference>
<keyword evidence="10" id="KW-1185">Reference proteome</keyword>
<protein>
    <recommendedName>
        <fullName evidence="2">3-hydroxyacyl-[acyl-carrier-protein] dehydratase</fullName>
        <ecNumber evidence="2">4.2.1.59</ecNumber>
    </recommendedName>
</protein>
<dbReference type="InterPro" id="IPR029069">
    <property type="entry name" value="HotDog_dom_sf"/>
</dbReference>
<keyword evidence="5" id="KW-0441">Lipid A biosynthesis</keyword>
<evidence type="ECO:0000313" key="10">
    <source>
        <dbReference type="Proteomes" id="UP000316726"/>
    </source>
</evidence>
<keyword evidence="3" id="KW-0963">Cytoplasm</keyword>
<dbReference type="PANTHER" id="PTHR30272">
    <property type="entry name" value="3-HYDROXYACYL-[ACYL-CARRIER-PROTEIN] DEHYDRATASE"/>
    <property type="match status" value="1"/>
</dbReference>
<dbReference type="InterPro" id="IPR013114">
    <property type="entry name" value="FabA_FabZ"/>
</dbReference>
<dbReference type="STRING" id="1764295.A0A5B8MBN4"/>
<keyword evidence="4" id="KW-0444">Lipid biosynthesis</keyword>
<evidence type="ECO:0000256" key="3">
    <source>
        <dbReference type="ARBA" id="ARBA00022490"/>
    </source>
</evidence>
<reference evidence="9 10" key="1">
    <citation type="submission" date="2018-07" db="EMBL/GenBank/DDBJ databases">
        <title>The complete nuclear genome of the prasinophyte Chloropicon primus (CCMP1205).</title>
        <authorList>
            <person name="Pombert J.-F."/>
            <person name="Otis C."/>
            <person name="Turmel M."/>
            <person name="Lemieux C."/>
        </authorList>
    </citation>
    <scope>NUCLEOTIDE SEQUENCE [LARGE SCALE GENOMIC DNA]</scope>
    <source>
        <strain evidence="9 10">CCMP1205</strain>
    </source>
</reference>
<comment type="function">
    <text evidence="8">Involved in unsaturated fatty acids biosynthesis. Catalyzes the dehydration of short chain beta-hydroxyacyl-ACPs and long chain saturated and unsaturated beta-hydroxyacyl-ACPs.</text>
</comment>
<dbReference type="EC" id="4.2.1.59" evidence="2"/>
<organism evidence="9 10">
    <name type="scientific">Chloropicon primus</name>
    <dbReference type="NCBI Taxonomy" id="1764295"/>
    <lineage>
        <taxon>Eukaryota</taxon>
        <taxon>Viridiplantae</taxon>
        <taxon>Chlorophyta</taxon>
        <taxon>Chloropicophyceae</taxon>
        <taxon>Chloropicales</taxon>
        <taxon>Chloropicaceae</taxon>
        <taxon>Chloropicon</taxon>
    </lineage>
</organism>
<dbReference type="GO" id="GO:0009245">
    <property type="term" value="P:lipid A biosynthetic process"/>
    <property type="evidence" value="ECO:0007669"/>
    <property type="project" value="UniProtKB-KW"/>
</dbReference>
<dbReference type="AlphaFoldDB" id="A0A5B8MBN4"/>
<dbReference type="CDD" id="cd01288">
    <property type="entry name" value="FabZ"/>
    <property type="match status" value="1"/>
</dbReference>
<dbReference type="EMBL" id="CP031034">
    <property type="protein sequence ID" value="QDZ17763.1"/>
    <property type="molecule type" value="Genomic_DNA"/>
</dbReference>
<keyword evidence="7" id="KW-0456">Lyase</keyword>
<dbReference type="OrthoDB" id="4155at2759"/>
<accession>A0A5B8MBN4</accession>
<evidence type="ECO:0000256" key="2">
    <source>
        <dbReference type="ARBA" id="ARBA00013167"/>
    </source>
</evidence>
<name>A0A5B8MBN4_9CHLO</name>
<dbReference type="Pfam" id="PF07977">
    <property type="entry name" value="FabA"/>
    <property type="match status" value="1"/>
</dbReference>
<evidence type="ECO:0000313" key="9">
    <source>
        <dbReference type="EMBL" id="QDZ17763.1"/>
    </source>
</evidence>
<evidence type="ECO:0000256" key="1">
    <source>
        <dbReference type="ARBA" id="ARBA00004496"/>
    </source>
</evidence>
<dbReference type="GO" id="GO:0005737">
    <property type="term" value="C:cytoplasm"/>
    <property type="evidence" value="ECO:0007669"/>
    <property type="project" value="UniProtKB-SubCell"/>
</dbReference>
<evidence type="ECO:0000256" key="8">
    <source>
        <dbReference type="ARBA" id="ARBA00025049"/>
    </source>
</evidence>
<dbReference type="GO" id="GO:0019171">
    <property type="term" value="F:(3R)-hydroxyacyl-[acyl-carrier-protein] dehydratase activity"/>
    <property type="evidence" value="ECO:0007669"/>
    <property type="project" value="UniProtKB-EC"/>
</dbReference>
<dbReference type="HAMAP" id="MF_00406">
    <property type="entry name" value="FabZ"/>
    <property type="match status" value="1"/>
</dbReference>
<evidence type="ECO:0000256" key="5">
    <source>
        <dbReference type="ARBA" id="ARBA00022556"/>
    </source>
</evidence>
<dbReference type="GO" id="GO:0016020">
    <property type="term" value="C:membrane"/>
    <property type="evidence" value="ECO:0007669"/>
    <property type="project" value="GOC"/>
</dbReference>
<evidence type="ECO:0000256" key="7">
    <source>
        <dbReference type="ARBA" id="ARBA00023239"/>
    </source>
</evidence>
<evidence type="ECO:0000256" key="6">
    <source>
        <dbReference type="ARBA" id="ARBA00023098"/>
    </source>
</evidence>